<dbReference type="Proteomes" id="UP001236620">
    <property type="component" value="Unassembled WGS sequence"/>
</dbReference>
<keyword evidence="1" id="KW-0732">Signal</keyword>
<evidence type="ECO:0000313" key="3">
    <source>
        <dbReference type="Proteomes" id="UP001236620"/>
    </source>
</evidence>
<organism evidence="2 3">
    <name type="scientific">Mycoplasma yeatsii</name>
    <dbReference type="NCBI Taxonomy" id="51365"/>
    <lineage>
        <taxon>Bacteria</taxon>
        <taxon>Bacillati</taxon>
        <taxon>Mycoplasmatota</taxon>
        <taxon>Mollicutes</taxon>
        <taxon>Mycoplasmataceae</taxon>
        <taxon>Mycoplasma</taxon>
    </lineage>
</organism>
<sequence>MASKSKLLSIIAGLLVSSSSVAGVTVGVLHNKRKLDAKTVNLNNDIPENMRSLKILYTENQEQILGLINGQRKILKTEKWHIDIQLKDVEFKFNPRVPSVTISAKKSSKFLKGSVEIKFNKPNINSLIKEENRNLGLFEVRTIEKVIERLVERNVLDNKDFNAEKIKQNFDVQINEQEKTIKVKAKSNSIFYVGEVDFRYNLPQFSTLQPIESHISGLVNNQPDTILDRFFEINKEILEQDTVKITRDQLKFELVENGAKITVENNINYEGSINVSYSIKTDIASLGLNTNAGAFNSTDSNKIIEKFIKDNQDKLPGFTVASFDVVSNRDGKLKIKVKDNNNSFQGTVEITYSVKTDIASLGLNTNAGAFNSTDSNKIIEKFIKDNQVKLPGFTVESFNVLSNRDGKLKIKVKDNNNSFQGTVEITYSIKTDIASLGLNTNAGAFNSNEQNKIIEKFIKDNQVKLPGFTIESFNVLSNRDGKLKIKVKDNNNSFQGTVEITYSVKTDIASLGLNTNAGAFNSNEQNKIIEKFIKDNEVKLPGFTVASFNVLSNRDGKLKIKVKDNNNSFQGTVEINYSIKTDIASLGLNTNAGAFNSTDSNTIIEKFIKDNEVKLPGFTVESFNVLSNRDGKLKIKVKDNNNSFQGTVEISYSIKTDIASLGLNTNAGAFNSTDSNKIIEKFIKDNQDKLPGFTVASFNVLSNRDGKLKIQVKSDNAQYQGEVEINYSIKTDIASLGLNTNAGAFNSNEQNKIIEKFIKDNQVKLPGFTIESFNVLSNRDGKLKIKVKDNNNSFQGTVEITYSVKTDIASLGLNTNAGAFNSNEQNKIIEKFIKDNQVKLPGFTVASFNVLSNRDGKLKIKVKDNNNSFQGTVEINYSIKTDIASLGLNTNAGAFNSNEQNKIIEKFIKDNEVKLPGFTVESFNVLSNRDGKLKIKVKDNNNSFQGTVEISYSIKTDIASLGLNTNAGAFNSTDSNKIIEQFIKDNQVKLPGFTVESFNVLSNRDGKLKIKVKSDNAQYQGEVEINYSIKTDIASLGLNTNAGAFNSNEQNKIIEKFIKDNEVKLPGFTVESFNVLSNRDGKLKIKVKDNNNSFQGTVEITYSVKTDIASLGLNTNAGAFNSTDSNTIIEEFIKDNEVKLPGFTVASFNVLSNRDGKLKIQVKSDNAQYQGEVEINYSIKTDIASLGLNTNAGAFNSNEQNKIIEKFIKDNQVKLPGFTVESFNVLSNRDGKLKIQVKSDNAQ</sequence>
<evidence type="ECO:0000313" key="2">
    <source>
        <dbReference type="EMBL" id="MDQ0567380.1"/>
    </source>
</evidence>
<reference evidence="2" key="1">
    <citation type="submission" date="2023-07" db="EMBL/GenBank/DDBJ databases">
        <title>Genomic Encyclopedia of Type Strains, Phase IV (KMG-IV): sequencing the most valuable type-strain genomes for metagenomic binning, comparative biology and taxonomic classification.</title>
        <authorList>
            <person name="Goeker M."/>
        </authorList>
    </citation>
    <scope>NUCLEOTIDE SEQUENCE [LARGE SCALE GENOMIC DNA]</scope>
    <source>
        <strain evidence="2">DSM 22019</strain>
    </source>
</reference>
<keyword evidence="3" id="KW-1185">Reference proteome</keyword>
<accession>A0ABU0ND57</accession>
<feature type="chain" id="PRO_5045763023" evidence="1">
    <location>
        <begin position="23"/>
        <end position="1243"/>
    </location>
</feature>
<dbReference type="EMBL" id="JAUSWP010000001">
    <property type="protein sequence ID" value="MDQ0567380.1"/>
    <property type="molecule type" value="Genomic_DNA"/>
</dbReference>
<name>A0ABU0ND57_9MOLU</name>
<feature type="signal peptide" evidence="1">
    <location>
        <begin position="1"/>
        <end position="22"/>
    </location>
</feature>
<protein>
    <submittedName>
        <fullName evidence="2">Uncharacterized protein</fullName>
    </submittedName>
</protein>
<evidence type="ECO:0000256" key="1">
    <source>
        <dbReference type="SAM" id="SignalP"/>
    </source>
</evidence>
<proteinExistence type="predicted"/>
<feature type="non-terminal residue" evidence="2">
    <location>
        <position position="1243"/>
    </location>
</feature>
<comment type="caution">
    <text evidence="2">The sequence shown here is derived from an EMBL/GenBank/DDBJ whole genome shotgun (WGS) entry which is preliminary data.</text>
</comment>
<gene>
    <name evidence="2" type="ORF">J2Z63_000001</name>
</gene>